<evidence type="ECO:0000313" key="3">
    <source>
        <dbReference type="Proteomes" id="UP001176517"/>
    </source>
</evidence>
<feature type="compositionally biased region" description="Polar residues" evidence="1">
    <location>
        <begin position="583"/>
        <end position="598"/>
    </location>
</feature>
<gene>
    <name evidence="2" type="ORF">OC846_002479</name>
</gene>
<dbReference type="AlphaFoldDB" id="A0AAN6GQN4"/>
<proteinExistence type="predicted"/>
<accession>A0AAN6GQN4</accession>
<organism evidence="2 3">
    <name type="scientific">Tilletia horrida</name>
    <dbReference type="NCBI Taxonomy" id="155126"/>
    <lineage>
        <taxon>Eukaryota</taxon>
        <taxon>Fungi</taxon>
        <taxon>Dikarya</taxon>
        <taxon>Basidiomycota</taxon>
        <taxon>Ustilaginomycotina</taxon>
        <taxon>Exobasidiomycetes</taxon>
        <taxon>Tilletiales</taxon>
        <taxon>Tilletiaceae</taxon>
        <taxon>Tilletia</taxon>
    </lineage>
</organism>
<feature type="compositionally biased region" description="Low complexity" evidence="1">
    <location>
        <begin position="614"/>
        <end position="630"/>
    </location>
</feature>
<feature type="region of interest" description="Disordered" evidence="1">
    <location>
        <begin position="501"/>
        <end position="525"/>
    </location>
</feature>
<protein>
    <submittedName>
        <fullName evidence="2">Uncharacterized protein</fullName>
    </submittedName>
</protein>
<evidence type="ECO:0000313" key="2">
    <source>
        <dbReference type="EMBL" id="KAK0553558.1"/>
    </source>
</evidence>
<feature type="region of interest" description="Disordered" evidence="1">
    <location>
        <begin position="1"/>
        <end position="43"/>
    </location>
</feature>
<comment type="caution">
    <text evidence="2">The sequence shown here is derived from an EMBL/GenBank/DDBJ whole genome shotgun (WGS) entry which is preliminary data.</text>
</comment>
<evidence type="ECO:0000256" key="1">
    <source>
        <dbReference type="SAM" id="MobiDB-lite"/>
    </source>
</evidence>
<reference evidence="2" key="1">
    <citation type="journal article" date="2023" name="PhytoFront">
        <title>Draft Genome Resources of Seven Strains of Tilletia horrida, Causal Agent of Kernel Smut of Rice.</title>
        <authorList>
            <person name="Khanal S."/>
            <person name="Antony Babu S."/>
            <person name="Zhou X.G."/>
        </authorList>
    </citation>
    <scope>NUCLEOTIDE SEQUENCE</scope>
    <source>
        <strain evidence="2">TX6</strain>
    </source>
</reference>
<feature type="compositionally biased region" description="Low complexity" evidence="1">
    <location>
        <begin position="436"/>
        <end position="451"/>
    </location>
</feature>
<feature type="compositionally biased region" description="Basic and acidic residues" evidence="1">
    <location>
        <begin position="380"/>
        <end position="391"/>
    </location>
</feature>
<dbReference type="Proteomes" id="UP001176517">
    <property type="component" value="Unassembled WGS sequence"/>
</dbReference>
<dbReference type="EMBL" id="JAPDMZ010000049">
    <property type="protein sequence ID" value="KAK0553558.1"/>
    <property type="molecule type" value="Genomic_DNA"/>
</dbReference>
<feature type="compositionally biased region" description="Low complexity" evidence="1">
    <location>
        <begin position="506"/>
        <end position="522"/>
    </location>
</feature>
<feature type="compositionally biased region" description="Low complexity" evidence="1">
    <location>
        <begin position="252"/>
        <end position="272"/>
    </location>
</feature>
<feature type="compositionally biased region" description="Low complexity" evidence="1">
    <location>
        <begin position="31"/>
        <end position="41"/>
    </location>
</feature>
<feature type="region of interest" description="Disordered" evidence="1">
    <location>
        <begin position="333"/>
        <end position="451"/>
    </location>
</feature>
<feature type="compositionally biased region" description="Basic residues" evidence="1">
    <location>
        <begin position="347"/>
        <end position="356"/>
    </location>
</feature>
<name>A0AAN6GQN4_9BASI</name>
<feature type="region of interest" description="Disordered" evidence="1">
    <location>
        <begin position="545"/>
        <end position="630"/>
    </location>
</feature>
<sequence length="757" mass="80447">MSISAGSRPDKAMRTTPAIKPASKVAGKQKAAAPASSPPSSVTKQAPYLPYEILLIILSYASKAADSRPLTFLLLNKRISQDLHQHIYKRVTLPSYAALDSFSTLLLTNPHLRKHLRALWIGPKSLQSDLLRALAPDDVQAQHERQACRNVLQRTHHILRSCRNIQNLALSGKLLSIDPAQSYGKACTPKEVWSINPYAYLSSYLAPILEKTEIFRLFDLTLAQEECANIVKMPKLRHFMWTTPSSSSTSSFASAHPHMASSSSTASSSSHAVRYPPPREAALLWRILLLSNPHSHNRKTRPPLTATFAAAAELVSDVEASLCPFRRIRTTLQKDNGGKNGVASRSNGRKKGRRRAVTNGSRGSAYSAASNGDGTSTHASLDHSSLESHAEEVEDSDDDEDEDDEEDDDDSDSDDGDDSYDRRADTSSLTNHHHGSAPLGPTSSSLSASTTSSVTPALTQAEALEASFRSLAFSGVMNGISDDIALPPALFLHQPAPGVNGNIPNGSSSGSSLGGSHSHASLPLQGGLEMSPEAVIATAPTNEVAGGANGVTSSDAPDPDAALNAISYEPPPPSRPLGRRAPSFTSLTSTHGHSSQNHARLGAQNGIWNPHQLGASSSSSSSASTANGGATSVSAVYHPTLDDIDAPHRLRLEVVPRQMVLEWEALRDRVCPVNPPLSTSSFFSTAAAPTVTTSSGSLSGSNLLGAWDSISKNATVGAEPDLGSGHTNGSSLLEDDGIDPGNALWRIWRMWIEATET</sequence>
<feature type="region of interest" description="Disordered" evidence="1">
    <location>
        <begin position="252"/>
        <end position="273"/>
    </location>
</feature>
<feature type="compositionally biased region" description="Polar residues" evidence="1">
    <location>
        <begin position="358"/>
        <end position="379"/>
    </location>
</feature>
<feature type="compositionally biased region" description="Acidic residues" evidence="1">
    <location>
        <begin position="392"/>
        <end position="418"/>
    </location>
</feature>
<keyword evidence="3" id="KW-1185">Reference proteome</keyword>